<evidence type="ECO:0000313" key="3">
    <source>
        <dbReference type="EMBL" id="MCJ8012110.1"/>
    </source>
</evidence>
<sequence length="214" mass="22738">MNMQNILKRTALAAMMFSAVAVPVVTNADSSQKTEKAETQAATMQPAFTLPAGGNSNMKEIVIAEMTDPVELAKKYAPETVKDWQKTLGQFYKAFDSEIADASVQSVPTASVEAVPAEKLTSSQEKTKDIPGVKISQYAVAASAATLTEAKEETGGVATSLSTEAKEISSAFTKAWANLNKANESKDADAIKKALAELLKQYKQVIADQEAAAK</sequence>
<dbReference type="RefSeq" id="WP_244724697.1">
    <property type="nucleotide sequence ID" value="NZ_JALIRP010000003.1"/>
</dbReference>
<keyword evidence="1" id="KW-0175">Coiled coil</keyword>
<name>A0A9X1WRJ3_9BACL</name>
<organism evidence="3 4">
    <name type="scientific">Paenibacillus mangrovi</name>
    <dbReference type="NCBI Taxonomy" id="2931978"/>
    <lineage>
        <taxon>Bacteria</taxon>
        <taxon>Bacillati</taxon>
        <taxon>Bacillota</taxon>
        <taxon>Bacilli</taxon>
        <taxon>Bacillales</taxon>
        <taxon>Paenibacillaceae</taxon>
        <taxon>Paenibacillus</taxon>
    </lineage>
</organism>
<dbReference type="EMBL" id="JALIRP010000003">
    <property type="protein sequence ID" value="MCJ8012110.1"/>
    <property type="molecule type" value="Genomic_DNA"/>
</dbReference>
<keyword evidence="4" id="KW-1185">Reference proteome</keyword>
<proteinExistence type="predicted"/>
<feature type="coiled-coil region" evidence="1">
    <location>
        <begin position="181"/>
        <end position="212"/>
    </location>
</feature>
<gene>
    <name evidence="3" type="ORF">MUG84_10180</name>
</gene>
<evidence type="ECO:0000313" key="4">
    <source>
        <dbReference type="Proteomes" id="UP001139347"/>
    </source>
</evidence>
<feature type="chain" id="PRO_5040749105" evidence="2">
    <location>
        <begin position="22"/>
        <end position="214"/>
    </location>
</feature>
<keyword evidence="2" id="KW-0732">Signal</keyword>
<comment type="caution">
    <text evidence="3">The sequence shown here is derived from an EMBL/GenBank/DDBJ whole genome shotgun (WGS) entry which is preliminary data.</text>
</comment>
<feature type="signal peptide" evidence="2">
    <location>
        <begin position="1"/>
        <end position="21"/>
    </location>
</feature>
<evidence type="ECO:0000256" key="1">
    <source>
        <dbReference type="SAM" id="Coils"/>
    </source>
</evidence>
<reference evidence="3" key="1">
    <citation type="submission" date="2022-04" db="EMBL/GenBank/DDBJ databases">
        <title>Paenibacillus mangrovi sp. nov., a novel endophytic bacterium isolated from bark of Kandelia candel.</title>
        <authorList>
            <person name="Tuo L."/>
        </authorList>
    </citation>
    <scope>NUCLEOTIDE SEQUENCE</scope>
    <source>
        <strain evidence="3">KQZ6P-2</strain>
    </source>
</reference>
<protein>
    <submittedName>
        <fullName evidence="3">Uncharacterized protein</fullName>
    </submittedName>
</protein>
<dbReference type="AlphaFoldDB" id="A0A9X1WRJ3"/>
<accession>A0A9X1WRJ3</accession>
<evidence type="ECO:0000256" key="2">
    <source>
        <dbReference type="SAM" id="SignalP"/>
    </source>
</evidence>
<dbReference type="Proteomes" id="UP001139347">
    <property type="component" value="Unassembled WGS sequence"/>
</dbReference>